<dbReference type="AlphaFoldDB" id="A0A953N8B4"/>
<evidence type="ECO:0000256" key="3">
    <source>
        <dbReference type="ARBA" id="ARBA00022630"/>
    </source>
</evidence>
<dbReference type="Gene3D" id="1.20.140.10">
    <property type="entry name" value="Butyryl-CoA Dehydrogenase, subunit A, domain 3"/>
    <property type="match status" value="1"/>
</dbReference>
<proteinExistence type="inferred from homology"/>
<dbReference type="SUPFAM" id="SSF47203">
    <property type="entry name" value="Acyl-CoA dehydrogenase C-terminal domain-like"/>
    <property type="match status" value="1"/>
</dbReference>
<organism evidence="7 8">
    <name type="scientific">Zwartia hollandica</name>
    <dbReference type="NCBI Taxonomy" id="324606"/>
    <lineage>
        <taxon>Bacteria</taxon>
        <taxon>Pseudomonadati</taxon>
        <taxon>Pseudomonadota</taxon>
        <taxon>Betaproteobacteria</taxon>
        <taxon>Burkholderiales</taxon>
        <taxon>Alcaligenaceae</taxon>
        <taxon>Zwartia</taxon>
    </lineage>
</organism>
<feature type="domain" description="Acyl-CoA dehydrogenase/oxidase C-terminal" evidence="6">
    <location>
        <begin position="186"/>
        <end position="297"/>
    </location>
</feature>
<dbReference type="InterPro" id="IPR009075">
    <property type="entry name" value="AcylCo_DH/oxidase_C"/>
</dbReference>
<evidence type="ECO:0000256" key="2">
    <source>
        <dbReference type="ARBA" id="ARBA00009347"/>
    </source>
</evidence>
<keyword evidence="4" id="KW-0274">FAD</keyword>
<dbReference type="InterPro" id="IPR036250">
    <property type="entry name" value="AcylCo_DH-like_C"/>
</dbReference>
<keyword evidence="5" id="KW-0560">Oxidoreductase</keyword>
<sequence>MQNSFYESADRFFSQECTGSVIRSVEQGSADRAALWETMLSAGFADALVPESADGAGLALVDIWPIVFCMGRHAVPLPYAHTLFARAWLNQAGKSIPEGSITFAPYQVQRSAGSLTARAVSFGFTADWVLVQQDDNVWLCPTAKAEVIRSGGHGSLDADLTWSAEVVNASHLGRWNTPQFDHALALTLAVLIAGGTDRVFEMSLAHANQREQFGKPIGRFQALQQQISEVAELVFGARMAAEMACRSQSWAPMPMLAALAKAHTSQAVGKIVAVSHAVHGAIGVTHEYDLQLYTRRLNEWARAGGGATYWSQQLGKSILDSKQTTLDFCRAELFLEDVCA</sequence>
<dbReference type="GO" id="GO:0050660">
    <property type="term" value="F:flavin adenine dinucleotide binding"/>
    <property type="evidence" value="ECO:0007669"/>
    <property type="project" value="InterPro"/>
</dbReference>
<name>A0A953N8B4_9BURK</name>
<dbReference type="InterPro" id="IPR037069">
    <property type="entry name" value="AcylCoA_DH/ox_N_sf"/>
</dbReference>
<dbReference type="InterPro" id="IPR009100">
    <property type="entry name" value="AcylCoA_DH/oxidase_NM_dom_sf"/>
</dbReference>
<dbReference type="SUPFAM" id="SSF56645">
    <property type="entry name" value="Acyl-CoA dehydrogenase NM domain-like"/>
    <property type="match status" value="1"/>
</dbReference>
<comment type="cofactor">
    <cofactor evidence="1">
        <name>FAD</name>
        <dbReference type="ChEBI" id="CHEBI:57692"/>
    </cofactor>
</comment>
<dbReference type="EMBL" id="JAHXRI010000004">
    <property type="protein sequence ID" value="MBZ1349482.1"/>
    <property type="molecule type" value="Genomic_DNA"/>
</dbReference>
<dbReference type="Pfam" id="PF00441">
    <property type="entry name" value="Acyl-CoA_dh_1"/>
    <property type="match status" value="1"/>
</dbReference>
<dbReference type="GO" id="GO:0003995">
    <property type="term" value="F:acyl-CoA dehydrogenase activity"/>
    <property type="evidence" value="ECO:0007669"/>
    <property type="project" value="TreeGrafter"/>
</dbReference>
<protein>
    <submittedName>
        <fullName evidence="7">Acyl-CoA dehydrogenase</fullName>
    </submittedName>
</protein>
<evidence type="ECO:0000256" key="5">
    <source>
        <dbReference type="ARBA" id="ARBA00023002"/>
    </source>
</evidence>
<dbReference type="Gene3D" id="1.10.540.10">
    <property type="entry name" value="Acyl-CoA dehydrogenase/oxidase, N-terminal domain"/>
    <property type="match status" value="1"/>
</dbReference>
<dbReference type="PANTHER" id="PTHR43884">
    <property type="entry name" value="ACYL-COA DEHYDROGENASE"/>
    <property type="match status" value="1"/>
</dbReference>
<dbReference type="Proteomes" id="UP000739565">
    <property type="component" value="Unassembled WGS sequence"/>
</dbReference>
<evidence type="ECO:0000259" key="6">
    <source>
        <dbReference type="Pfam" id="PF00441"/>
    </source>
</evidence>
<reference evidence="7" key="1">
    <citation type="submission" date="2021-07" db="EMBL/GenBank/DDBJ databases">
        <title>New genus and species of the family Alcaligenaceae.</title>
        <authorList>
            <person name="Hahn M.W."/>
        </authorList>
    </citation>
    <scope>NUCLEOTIDE SEQUENCE</scope>
    <source>
        <strain evidence="7">LF4-65</strain>
    </source>
</reference>
<keyword evidence="8" id="KW-1185">Reference proteome</keyword>
<comment type="similarity">
    <text evidence="2">Belongs to the acyl-CoA dehydrogenase family.</text>
</comment>
<dbReference type="RefSeq" id="WP_259659905.1">
    <property type="nucleotide sequence ID" value="NZ_JAHXRI010000004.1"/>
</dbReference>
<comment type="caution">
    <text evidence="7">The sequence shown here is derived from an EMBL/GenBank/DDBJ whole genome shotgun (WGS) entry which is preliminary data.</text>
</comment>
<gene>
    <name evidence="7" type="ORF">KZZ10_02385</name>
</gene>
<dbReference type="PANTHER" id="PTHR43884:SF20">
    <property type="entry name" value="ACYL-COA DEHYDROGENASE FADE28"/>
    <property type="match status" value="1"/>
</dbReference>
<evidence type="ECO:0000256" key="1">
    <source>
        <dbReference type="ARBA" id="ARBA00001974"/>
    </source>
</evidence>
<evidence type="ECO:0000313" key="8">
    <source>
        <dbReference type="Proteomes" id="UP000739565"/>
    </source>
</evidence>
<keyword evidence="3" id="KW-0285">Flavoprotein</keyword>
<evidence type="ECO:0000256" key="4">
    <source>
        <dbReference type="ARBA" id="ARBA00022827"/>
    </source>
</evidence>
<evidence type="ECO:0000313" key="7">
    <source>
        <dbReference type="EMBL" id="MBZ1349482.1"/>
    </source>
</evidence>
<accession>A0A953N8B4</accession>